<keyword evidence="2" id="KW-1185">Reference proteome</keyword>
<dbReference type="Proteomes" id="UP000001072">
    <property type="component" value="Unassembled WGS sequence"/>
</dbReference>
<evidence type="ECO:0000313" key="2">
    <source>
        <dbReference type="Proteomes" id="UP000001072"/>
    </source>
</evidence>
<name>F4RKF5_MELLP</name>
<dbReference type="RefSeq" id="XP_007409529.1">
    <property type="nucleotide sequence ID" value="XM_007409467.1"/>
</dbReference>
<gene>
    <name evidence="1" type="ORF">MELLADRAFT_62834</name>
</gene>
<organism evidence="2">
    <name type="scientific">Melampsora larici-populina (strain 98AG31 / pathotype 3-4-7)</name>
    <name type="common">Poplar leaf rust fungus</name>
    <dbReference type="NCBI Taxonomy" id="747676"/>
    <lineage>
        <taxon>Eukaryota</taxon>
        <taxon>Fungi</taxon>
        <taxon>Dikarya</taxon>
        <taxon>Basidiomycota</taxon>
        <taxon>Pucciniomycotina</taxon>
        <taxon>Pucciniomycetes</taxon>
        <taxon>Pucciniales</taxon>
        <taxon>Melampsoraceae</taxon>
        <taxon>Melampsora</taxon>
    </lineage>
</organism>
<accession>F4RKF5</accession>
<dbReference type="EMBL" id="GL883105">
    <property type="protein sequence ID" value="EGG07087.1"/>
    <property type="molecule type" value="Genomic_DNA"/>
</dbReference>
<dbReference type="InParanoid" id="F4RKF5"/>
<dbReference type="AlphaFoldDB" id="F4RKF5"/>
<dbReference type="VEuPathDB" id="FungiDB:MELLADRAFT_62834"/>
<dbReference type="GeneID" id="18929976"/>
<evidence type="ECO:0000313" key="1">
    <source>
        <dbReference type="EMBL" id="EGG07087.1"/>
    </source>
</evidence>
<protein>
    <submittedName>
        <fullName evidence="1">Uncharacterized protein</fullName>
    </submittedName>
</protein>
<sequence>MMFALILANHFPLRVEITNLMISYYIDLFAKSPTNLIKSAVSTTIRRPLLIVLLNLRFDAKTWVITVFSYAYDKLLFGSGSVLNCIMTNWEISPTVSIASRLRHIRLDRIMAPAFDSLLALESPGFTSKPLHQADWYQYKSNSFVTKMGDIEPLPHLCQDTLTDLKLRFEAGITFTPAIIHILERAANLEVLILVGNRHGIRINHSECVQNLLKATNHVESLSLDLGYLRAIDPFWENPPCPYINPYVRCPIAHFNNNGQRLISKLTNVQNAQRSITKRDATNSNCLTFGGFAIKNAFGEIHCQHLLL</sequence>
<reference evidence="2" key="1">
    <citation type="journal article" date="2011" name="Proc. Natl. Acad. Sci. U.S.A.">
        <title>Obligate biotrophy features unraveled by the genomic analysis of rust fungi.</title>
        <authorList>
            <person name="Duplessis S."/>
            <person name="Cuomo C.A."/>
            <person name="Lin Y.-C."/>
            <person name="Aerts A."/>
            <person name="Tisserant E."/>
            <person name="Veneault-Fourrey C."/>
            <person name="Joly D.L."/>
            <person name="Hacquard S."/>
            <person name="Amselem J."/>
            <person name="Cantarel B.L."/>
            <person name="Chiu R."/>
            <person name="Coutinho P.M."/>
            <person name="Feau N."/>
            <person name="Field M."/>
            <person name="Frey P."/>
            <person name="Gelhaye E."/>
            <person name="Goldberg J."/>
            <person name="Grabherr M.G."/>
            <person name="Kodira C.D."/>
            <person name="Kohler A."/>
            <person name="Kuees U."/>
            <person name="Lindquist E.A."/>
            <person name="Lucas S.M."/>
            <person name="Mago R."/>
            <person name="Mauceli E."/>
            <person name="Morin E."/>
            <person name="Murat C."/>
            <person name="Pangilinan J.L."/>
            <person name="Park R."/>
            <person name="Pearson M."/>
            <person name="Quesneville H."/>
            <person name="Rouhier N."/>
            <person name="Sakthikumar S."/>
            <person name="Salamov A.A."/>
            <person name="Schmutz J."/>
            <person name="Selles B."/>
            <person name="Shapiro H."/>
            <person name="Tanguay P."/>
            <person name="Tuskan G.A."/>
            <person name="Henrissat B."/>
            <person name="Van de Peer Y."/>
            <person name="Rouze P."/>
            <person name="Ellis J.G."/>
            <person name="Dodds P.N."/>
            <person name="Schein J.E."/>
            <person name="Zhong S."/>
            <person name="Hamelin R.C."/>
            <person name="Grigoriev I.V."/>
            <person name="Szabo L.J."/>
            <person name="Martin F."/>
        </authorList>
    </citation>
    <scope>NUCLEOTIDE SEQUENCE [LARGE SCALE GENOMIC DNA]</scope>
    <source>
        <strain evidence="2">98AG31 / pathotype 3-4-7</strain>
    </source>
</reference>
<dbReference type="KEGG" id="mlr:MELLADRAFT_62834"/>
<dbReference type="HOGENOM" id="CLU_903384_0_0_1"/>
<proteinExistence type="predicted"/>